<dbReference type="InterPro" id="IPR021054">
    <property type="entry name" value="Cell_wall_mannoprotein_1"/>
</dbReference>
<gene>
    <name evidence="1" type="ORF">B0H17DRAFT_905184</name>
</gene>
<evidence type="ECO:0000313" key="1">
    <source>
        <dbReference type="EMBL" id="KAJ7663631.1"/>
    </source>
</evidence>
<accession>A0AAD7CUJ4</accession>
<organism evidence="1 2">
    <name type="scientific">Mycena rosella</name>
    <name type="common">Pink bonnet</name>
    <name type="synonym">Agaricus rosellus</name>
    <dbReference type="NCBI Taxonomy" id="1033263"/>
    <lineage>
        <taxon>Eukaryota</taxon>
        <taxon>Fungi</taxon>
        <taxon>Dikarya</taxon>
        <taxon>Basidiomycota</taxon>
        <taxon>Agaricomycotina</taxon>
        <taxon>Agaricomycetes</taxon>
        <taxon>Agaricomycetidae</taxon>
        <taxon>Agaricales</taxon>
        <taxon>Marasmiineae</taxon>
        <taxon>Mycenaceae</taxon>
        <taxon>Mycena</taxon>
    </lineage>
</organism>
<protein>
    <submittedName>
        <fullName evidence="1">Uncharacterized protein</fullName>
    </submittedName>
</protein>
<reference evidence="1" key="1">
    <citation type="submission" date="2023-03" db="EMBL/GenBank/DDBJ databases">
        <title>Massive genome expansion in bonnet fungi (Mycena s.s.) driven by repeated elements and novel gene families across ecological guilds.</title>
        <authorList>
            <consortium name="Lawrence Berkeley National Laboratory"/>
            <person name="Harder C.B."/>
            <person name="Miyauchi S."/>
            <person name="Viragh M."/>
            <person name="Kuo A."/>
            <person name="Thoen E."/>
            <person name="Andreopoulos B."/>
            <person name="Lu D."/>
            <person name="Skrede I."/>
            <person name="Drula E."/>
            <person name="Henrissat B."/>
            <person name="Morin E."/>
            <person name="Kohler A."/>
            <person name="Barry K."/>
            <person name="LaButti K."/>
            <person name="Morin E."/>
            <person name="Salamov A."/>
            <person name="Lipzen A."/>
            <person name="Mereny Z."/>
            <person name="Hegedus B."/>
            <person name="Baldrian P."/>
            <person name="Stursova M."/>
            <person name="Weitz H."/>
            <person name="Taylor A."/>
            <person name="Grigoriev I.V."/>
            <person name="Nagy L.G."/>
            <person name="Martin F."/>
            <person name="Kauserud H."/>
        </authorList>
    </citation>
    <scope>NUCLEOTIDE SEQUENCE</scope>
    <source>
        <strain evidence="1">CBHHK067</strain>
    </source>
</reference>
<name>A0AAD7CUJ4_MYCRO</name>
<dbReference type="AlphaFoldDB" id="A0AAD7CUJ4"/>
<dbReference type="Pfam" id="PF12296">
    <property type="entry name" value="HsbA"/>
    <property type="match status" value="1"/>
</dbReference>
<comment type="caution">
    <text evidence="1">The sequence shown here is derived from an EMBL/GenBank/DDBJ whole genome shotgun (WGS) entry which is preliminary data.</text>
</comment>
<evidence type="ECO:0000313" key="2">
    <source>
        <dbReference type="Proteomes" id="UP001221757"/>
    </source>
</evidence>
<keyword evidence="2" id="KW-1185">Reference proteome</keyword>
<dbReference type="EMBL" id="JARKIE010000230">
    <property type="protein sequence ID" value="KAJ7663631.1"/>
    <property type="molecule type" value="Genomic_DNA"/>
</dbReference>
<dbReference type="Proteomes" id="UP001221757">
    <property type="component" value="Unassembled WGS sequence"/>
</dbReference>
<sequence>MKATGALGETVGRIILSAVEAFEPTILDALTQIAAKQPVFAAFPIGGIPALILQDLQTLKTDTVAFANALI</sequence>
<proteinExistence type="predicted"/>
<feature type="non-terminal residue" evidence="1">
    <location>
        <position position="1"/>
    </location>
</feature>
<dbReference type="Gene3D" id="1.20.1280.140">
    <property type="match status" value="1"/>
</dbReference>